<dbReference type="RefSeq" id="WP_025909610.1">
    <property type="nucleotide sequence ID" value="NZ_KQ758671.1"/>
</dbReference>
<comment type="caution">
    <text evidence="6">The sequence shown here is derived from an EMBL/GenBank/DDBJ whole genome shotgun (WGS) entry which is preliminary data.</text>
</comment>
<keyword evidence="3 5" id="KW-0904">Protein phosphatase</keyword>
<dbReference type="SUPFAM" id="SSF89550">
    <property type="entry name" value="PHP domain-like"/>
    <property type="match status" value="1"/>
</dbReference>
<dbReference type="GO" id="GO:0004725">
    <property type="term" value="F:protein tyrosine phosphatase activity"/>
    <property type="evidence" value="ECO:0007669"/>
    <property type="project" value="UniProtKB-UniRule"/>
</dbReference>
<accession>A0A0V8JJA5</accession>
<dbReference type="PIRSF" id="PIRSF016557">
    <property type="entry name" value="Caps_synth_CpsB"/>
    <property type="match status" value="1"/>
</dbReference>
<comment type="catalytic activity">
    <reaction evidence="4 5">
        <text>O-phospho-L-tyrosyl-[protein] + H2O = L-tyrosyl-[protein] + phosphate</text>
        <dbReference type="Rhea" id="RHEA:10684"/>
        <dbReference type="Rhea" id="RHEA-COMP:10136"/>
        <dbReference type="Rhea" id="RHEA-COMP:20101"/>
        <dbReference type="ChEBI" id="CHEBI:15377"/>
        <dbReference type="ChEBI" id="CHEBI:43474"/>
        <dbReference type="ChEBI" id="CHEBI:46858"/>
        <dbReference type="ChEBI" id="CHEBI:61978"/>
        <dbReference type="EC" id="3.1.3.48"/>
    </reaction>
</comment>
<dbReference type="PANTHER" id="PTHR39181:SF1">
    <property type="entry name" value="TYROSINE-PROTEIN PHOSPHATASE YWQE"/>
    <property type="match status" value="1"/>
</dbReference>
<dbReference type="EMBL" id="LNQP01000056">
    <property type="protein sequence ID" value="KSU87032.1"/>
    <property type="molecule type" value="Genomic_DNA"/>
</dbReference>
<dbReference type="Gene3D" id="3.20.20.140">
    <property type="entry name" value="Metal-dependent hydrolases"/>
    <property type="match status" value="1"/>
</dbReference>
<name>A0A0V8JJA5_9BACI</name>
<dbReference type="GO" id="GO:0030145">
    <property type="term" value="F:manganese ion binding"/>
    <property type="evidence" value="ECO:0007669"/>
    <property type="project" value="UniProtKB-UniRule"/>
</dbReference>
<dbReference type="PANTHER" id="PTHR39181">
    <property type="entry name" value="TYROSINE-PROTEIN PHOSPHATASE YWQE"/>
    <property type="match status" value="1"/>
</dbReference>
<evidence type="ECO:0000313" key="7">
    <source>
        <dbReference type="Proteomes" id="UP000053681"/>
    </source>
</evidence>
<comment type="similarity">
    <text evidence="1 5">Belongs to the metallo-dependent hydrolases superfamily. CpsB/CapC family.</text>
</comment>
<dbReference type="InterPro" id="IPR016667">
    <property type="entry name" value="Caps_polysacc_synth_CpsB/CapC"/>
</dbReference>
<protein>
    <recommendedName>
        <fullName evidence="5">Tyrosine-protein phosphatase</fullName>
        <ecNumber evidence="5">3.1.3.48</ecNumber>
    </recommendedName>
</protein>
<evidence type="ECO:0000256" key="2">
    <source>
        <dbReference type="ARBA" id="ARBA00022801"/>
    </source>
</evidence>
<sequence>MIDLHCHILPGIDDGAQTMEDSLSMARQAVSEGIHTIVATPHHQNGKYINEKAQIVKKVEILNKELQIQQIPLVILPGQESRIYGEMVEEYHSNKILTLNNTNKYLFIEFPSSQVPRFTERLLFDIQSEGLTPIIVHPERNSRLIEDPDILYNLVNKGALTQVTAASLTGRFGKKVKKFSQNLIEANLTHVIASDAHNTSGRRFCMAEAADMIEKEYGIDMLYLFQDNADSIIKGNACYRESPEKIKKKKFLGIF</sequence>
<reference evidence="6 7" key="1">
    <citation type="submission" date="2015-11" db="EMBL/GenBank/DDBJ databases">
        <title>Bacillus caseinolyticus sp nov.</title>
        <authorList>
            <person name="Dastager S.G."/>
            <person name="Mawlankar R."/>
        </authorList>
    </citation>
    <scope>NUCLEOTIDE SEQUENCE [LARGE SCALE GENOMIC DNA]</scope>
    <source>
        <strain evidence="6 7">SGD-V-76</strain>
    </source>
</reference>
<keyword evidence="7" id="KW-1185">Reference proteome</keyword>
<gene>
    <name evidence="6" type="ORF">AS180_15355</name>
</gene>
<dbReference type="EC" id="3.1.3.48" evidence="5"/>
<evidence type="ECO:0000256" key="4">
    <source>
        <dbReference type="ARBA" id="ARBA00051722"/>
    </source>
</evidence>
<evidence type="ECO:0000256" key="1">
    <source>
        <dbReference type="ARBA" id="ARBA00005750"/>
    </source>
</evidence>
<dbReference type="Proteomes" id="UP000053681">
    <property type="component" value="Unassembled WGS sequence"/>
</dbReference>
<evidence type="ECO:0000313" key="6">
    <source>
        <dbReference type="EMBL" id="KSU87032.1"/>
    </source>
</evidence>
<proteinExistence type="inferred from homology"/>
<dbReference type="InterPro" id="IPR016195">
    <property type="entry name" value="Pol/histidinol_Pase-like"/>
</dbReference>
<organism evidence="6 7">
    <name type="scientific">Priestia veravalensis</name>
    <dbReference type="NCBI Taxonomy" id="1414648"/>
    <lineage>
        <taxon>Bacteria</taxon>
        <taxon>Bacillati</taxon>
        <taxon>Bacillota</taxon>
        <taxon>Bacilli</taxon>
        <taxon>Bacillales</taxon>
        <taxon>Bacillaceae</taxon>
        <taxon>Priestia</taxon>
    </lineage>
</organism>
<dbReference type="AlphaFoldDB" id="A0A0V8JJA5"/>
<evidence type="ECO:0000256" key="5">
    <source>
        <dbReference type="PIRNR" id="PIRNR016557"/>
    </source>
</evidence>
<evidence type="ECO:0000256" key="3">
    <source>
        <dbReference type="ARBA" id="ARBA00022912"/>
    </source>
</evidence>
<keyword evidence="2 5" id="KW-0378">Hydrolase</keyword>
<dbReference type="Pfam" id="PF19567">
    <property type="entry name" value="CpsB_CapC"/>
    <property type="match status" value="1"/>
</dbReference>